<name>A0A4P8IYQ4_9BURK</name>
<dbReference type="InterPro" id="IPR013096">
    <property type="entry name" value="Cupin_2"/>
</dbReference>
<dbReference type="PANTHER" id="PTHR46797">
    <property type="entry name" value="HTH-TYPE TRANSCRIPTIONAL REGULATOR"/>
    <property type="match status" value="1"/>
</dbReference>
<dbReference type="Gene3D" id="1.10.260.40">
    <property type="entry name" value="lambda repressor-like DNA-binding domains"/>
    <property type="match status" value="1"/>
</dbReference>
<dbReference type="InterPro" id="IPR050807">
    <property type="entry name" value="TransReg_Diox_bact_type"/>
</dbReference>
<proteinExistence type="predicted"/>
<evidence type="ECO:0000313" key="4">
    <source>
        <dbReference type="Proteomes" id="UP000298656"/>
    </source>
</evidence>
<organism evidence="3 4">
    <name type="scientific">Trinickia violacea</name>
    <dbReference type="NCBI Taxonomy" id="2571746"/>
    <lineage>
        <taxon>Bacteria</taxon>
        <taxon>Pseudomonadati</taxon>
        <taxon>Pseudomonadota</taxon>
        <taxon>Betaproteobacteria</taxon>
        <taxon>Burkholderiales</taxon>
        <taxon>Burkholderiaceae</taxon>
        <taxon>Trinickia</taxon>
    </lineage>
</organism>
<dbReference type="PANTHER" id="PTHR46797:SF2">
    <property type="entry name" value="TRANSCRIPTIONAL REGULATOR"/>
    <property type="match status" value="1"/>
</dbReference>
<dbReference type="GO" id="GO:0005829">
    <property type="term" value="C:cytosol"/>
    <property type="evidence" value="ECO:0007669"/>
    <property type="project" value="TreeGrafter"/>
</dbReference>
<evidence type="ECO:0000256" key="1">
    <source>
        <dbReference type="ARBA" id="ARBA00023125"/>
    </source>
</evidence>
<dbReference type="CDD" id="cd00093">
    <property type="entry name" value="HTH_XRE"/>
    <property type="match status" value="1"/>
</dbReference>
<dbReference type="AlphaFoldDB" id="A0A4P8IYQ4"/>
<dbReference type="InterPro" id="IPR011051">
    <property type="entry name" value="RmlC_Cupin_sf"/>
</dbReference>
<dbReference type="PROSITE" id="PS50943">
    <property type="entry name" value="HTH_CROC1"/>
    <property type="match status" value="1"/>
</dbReference>
<dbReference type="InterPro" id="IPR014710">
    <property type="entry name" value="RmlC-like_jellyroll"/>
</dbReference>
<dbReference type="SMART" id="SM00530">
    <property type="entry name" value="HTH_XRE"/>
    <property type="match status" value="1"/>
</dbReference>
<dbReference type="RefSeq" id="WP_137335895.1">
    <property type="nucleotide sequence ID" value="NZ_CP040078.1"/>
</dbReference>
<dbReference type="CDD" id="cd02209">
    <property type="entry name" value="cupin_XRE_C"/>
    <property type="match status" value="1"/>
</dbReference>
<dbReference type="SUPFAM" id="SSF51182">
    <property type="entry name" value="RmlC-like cupins"/>
    <property type="match status" value="1"/>
</dbReference>
<dbReference type="KEGG" id="tvl:FAZ95_29035"/>
<keyword evidence="1" id="KW-0238">DNA-binding</keyword>
<dbReference type="Pfam" id="PF13560">
    <property type="entry name" value="HTH_31"/>
    <property type="match status" value="1"/>
</dbReference>
<dbReference type="InterPro" id="IPR010982">
    <property type="entry name" value="Lambda_DNA-bd_dom_sf"/>
</dbReference>
<dbReference type="OrthoDB" id="9814751at2"/>
<accession>A0A4P8IYQ4</accession>
<keyword evidence="4" id="KW-1185">Reference proteome</keyword>
<evidence type="ECO:0000259" key="2">
    <source>
        <dbReference type="PROSITE" id="PS50943"/>
    </source>
</evidence>
<dbReference type="Pfam" id="PF07883">
    <property type="entry name" value="Cupin_2"/>
    <property type="match status" value="1"/>
</dbReference>
<sequence>MNEQEEMEGLAILIRDLRKHRKVTLRELAVRMGRSVGFLSQVERGLSRPTVADLTAICDALDTPHTYFYSLSKPRSVPWVTRPGERRTLYFAEGITDVLVSPNMRARFSMLESHLAPGASSGERPIDDRDEQGGFVLEGELTVWLDNGEPVTLGPNDAFQVPAHARLRYANLTDQPTRVIWVFT</sequence>
<dbReference type="Gene3D" id="2.60.120.10">
    <property type="entry name" value="Jelly Rolls"/>
    <property type="match status" value="1"/>
</dbReference>
<dbReference type="GO" id="GO:0003677">
    <property type="term" value="F:DNA binding"/>
    <property type="evidence" value="ECO:0007669"/>
    <property type="project" value="UniProtKB-KW"/>
</dbReference>
<dbReference type="InterPro" id="IPR001387">
    <property type="entry name" value="Cro/C1-type_HTH"/>
</dbReference>
<protein>
    <submittedName>
        <fullName evidence="3">Helix-turn-helix domain-containing protein</fullName>
    </submittedName>
</protein>
<evidence type="ECO:0000313" key="3">
    <source>
        <dbReference type="EMBL" id="QCP53125.1"/>
    </source>
</evidence>
<reference evidence="3 4" key="1">
    <citation type="submission" date="2019-05" db="EMBL/GenBank/DDBJ databases">
        <title>Burkholderia sp. DHOD12, isolated from subtropical forest soil.</title>
        <authorList>
            <person name="Gao Z.-H."/>
            <person name="Qiu L.-H."/>
        </authorList>
    </citation>
    <scope>NUCLEOTIDE SEQUENCE [LARGE SCALE GENOMIC DNA]</scope>
    <source>
        <strain evidence="3 4">DHOD12</strain>
    </source>
</reference>
<dbReference type="EMBL" id="CP040078">
    <property type="protein sequence ID" value="QCP53125.1"/>
    <property type="molecule type" value="Genomic_DNA"/>
</dbReference>
<dbReference type="SUPFAM" id="SSF47413">
    <property type="entry name" value="lambda repressor-like DNA-binding domains"/>
    <property type="match status" value="1"/>
</dbReference>
<dbReference type="Proteomes" id="UP000298656">
    <property type="component" value="Chromosome 2"/>
</dbReference>
<gene>
    <name evidence="3" type="ORF">FAZ95_29035</name>
</gene>
<dbReference type="GO" id="GO:0003700">
    <property type="term" value="F:DNA-binding transcription factor activity"/>
    <property type="evidence" value="ECO:0007669"/>
    <property type="project" value="TreeGrafter"/>
</dbReference>
<feature type="domain" description="HTH cro/C1-type" evidence="2">
    <location>
        <begin position="14"/>
        <end position="68"/>
    </location>
</feature>